<keyword evidence="5" id="KW-0326">Glycosidase</keyword>
<dbReference type="CDD" id="cd12215">
    <property type="entry name" value="ChiC_BD"/>
    <property type="match status" value="1"/>
</dbReference>
<dbReference type="GO" id="GO:0005975">
    <property type="term" value="P:carbohydrate metabolic process"/>
    <property type="evidence" value="ECO:0007669"/>
    <property type="project" value="InterPro"/>
</dbReference>
<feature type="domain" description="Chitin-binding type-3" evidence="4">
    <location>
        <begin position="42"/>
        <end position="91"/>
    </location>
</feature>
<dbReference type="Proteomes" id="UP000326702">
    <property type="component" value="Chromosome"/>
</dbReference>
<sequence length="423" mass="42386">MQLSFSTRVGGALAAGAMALVGGVAGAAAFATSASAATSTCATAWSASSVYTGGQTASENGVNYKANWWTQGDDPATHSGAAGSGQPWTSQGSCTGGSTGGDDGGGDGGSTGGGDGGGSTGGGTGSADGVVFAPYKDITVSMDWNTSTMRTAASGTTLPLVGANSFYSKVEPNLGAITLAFATGTCTNEGWAGVSASSFIASNIGALDSAGLDYIVSTGGAAGSFTCDSGANLKSFIARYATPHMIGLDFDIENGMSTSDITNLVNAAAEAQTAYPNLRFSFTLATWAASDGSHAGLNSLGTSVVNAIKASSLTHYTIDLMTMDYGGPSSAVCVMSGGQCDMGQSAVQAAKNLEYTFGIPADKIELCPMIAANDVAGENFTLSDVDTVTNYVKANGLAGIRYWSLDRDSGVQYTNRFLSDLGR</sequence>
<dbReference type="InterPro" id="IPR052750">
    <property type="entry name" value="GH18_Chitinase"/>
</dbReference>
<accession>A0A5P9QAV2</accession>
<reference evidence="5 6" key="1">
    <citation type="submission" date="2019-10" db="EMBL/GenBank/DDBJ databases">
        <title>Genome sequence of Luteimicrobium xylanilyticum HY-24.</title>
        <authorList>
            <person name="Kim D.Y."/>
            <person name="Park H.-Y."/>
        </authorList>
    </citation>
    <scope>NUCLEOTIDE SEQUENCE [LARGE SCALE GENOMIC DNA]</scope>
    <source>
        <strain evidence="5 6">HY-24</strain>
    </source>
</reference>
<organism evidence="5 6">
    <name type="scientific">Luteimicrobium xylanilyticum</name>
    <dbReference type="NCBI Taxonomy" id="1133546"/>
    <lineage>
        <taxon>Bacteria</taxon>
        <taxon>Bacillati</taxon>
        <taxon>Actinomycetota</taxon>
        <taxon>Actinomycetes</taxon>
        <taxon>Micrococcales</taxon>
        <taxon>Luteimicrobium</taxon>
    </lineage>
</organism>
<dbReference type="PANTHER" id="PTHR42976">
    <property type="entry name" value="BIFUNCTIONAL CHITINASE/LYSOZYME-RELATED"/>
    <property type="match status" value="1"/>
</dbReference>
<proteinExistence type="predicted"/>
<dbReference type="GO" id="GO:0005576">
    <property type="term" value="C:extracellular region"/>
    <property type="evidence" value="ECO:0007669"/>
    <property type="project" value="InterPro"/>
</dbReference>
<dbReference type="Gene3D" id="2.10.10.20">
    <property type="entry name" value="Carbohydrate-binding module superfamily 5/12"/>
    <property type="match status" value="1"/>
</dbReference>
<feature type="signal peptide" evidence="3">
    <location>
        <begin position="1"/>
        <end position="36"/>
    </location>
</feature>
<evidence type="ECO:0000313" key="5">
    <source>
        <dbReference type="EMBL" id="QFU98250.1"/>
    </source>
</evidence>
<evidence type="ECO:0000256" key="2">
    <source>
        <dbReference type="SAM" id="MobiDB-lite"/>
    </source>
</evidence>
<dbReference type="Gene3D" id="3.20.20.80">
    <property type="entry name" value="Glycosidases"/>
    <property type="match status" value="1"/>
</dbReference>
<dbReference type="RefSeq" id="WP_194174394.1">
    <property type="nucleotide sequence ID" value="NZ_BAABIH010000002.1"/>
</dbReference>
<feature type="region of interest" description="Disordered" evidence="2">
    <location>
        <begin position="75"/>
        <end position="126"/>
    </location>
</feature>
<dbReference type="EC" id="3.2.1.14" evidence="5"/>
<dbReference type="SUPFAM" id="SSF51055">
    <property type="entry name" value="Carbohydrate binding domain"/>
    <property type="match status" value="1"/>
</dbReference>
<protein>
    <submittedName>
        <fullName evidence="5">Chitinase</fullName>
        <ecNumber evidence="5">3.2.1.14</ecNumber>
    </submittedName>
</protein>
<feature type="chain" id="PRO_5025065539" evidence="3">
    <location>
        <begin position="37"/>
        <end position="423"/>
    </location>
</feature>
<dbReference type="Pfam" id="PF02839">
    <property type="entry name" value="CBM_5_12"/>
    <property type="match status" value="1"/>
</dbReference>
<dbReference type="InterPro" id="IPR036573">
    <property type="entry name" value="CBM_sf_5/12"/>
</dbReference>
<dbReference type="AlphaFoldDB" id="A0A5P9QAV2"/>
<dbReference type="InterPro" id="IPR003610">
    <property type="entry name" value="CBM5/12"/>
</dbReference>
<dbReference type="SMART" id="SM00495">
    <property type="entry name" value="ChtBD3"/>
    <property type="match status" value="1"/>
</dbReference>
<gene>
    <name evidence="5" type="ORF">KDY119_01762</name>
</gene>
<dbReference type="KEGG" id="lxl:KDY119_01762"/>
<dbReference type="PANTHER" id="PTHR42976:SF1">
    <property type="entry name" value="GH18 DOMAIN-CONTAINING PROTEIN-RELATED"/>
    <property type="match status" value="1"/>
</dbReference>
<evidence type="ECO:0000259" key="4">
    <source>
        <dbReference type="SMART" id="SM00495"/>
    </source>
</evidence>
<evidence type="ECO:0000256" key="1">
    <source>
        <dbReference type="ARBA" id="ARBA00022801"/>
    </source>
</evidence>
<dbReference type="GO" id="GO:0008843">
    <property type="term" value="F:endochitinase activity"/>
    <property type="evidence" value="ECO:0007669"/>
    <property type="project" value="UniProtKB-EC"/>
</dbReference>
<dbReference type="SUPFAM" id="SSF51445">
    <property type="entry name" value="(Trans)glycosidases"/>
    <property type="match status" value="1"/>
</dbReference>
<keyword evidence="1 5" id="KW-0378">Hydrolase</keyword>
<keyword evidence="3" id="KW-0732">Signal</keyword>
<dbReference type="EMBL" id="CP045529">
    <property type="protein sequence ID" value="QFU98250.1"/>
    <property type="molecule type" value="Genomic_DNA"/>
</dbReference>
<dbReference type="GO" id="GO:0030246">
    <property type="term" value="F:carbohydrate binding"/>
    <property type="evidence" value="ECO:0007669"/>
    <property type="project" value="InterPro"/>
</dbReference>
<dbReference type="InterPro" id="IPR017853">
    <property type="entry name" value="GH"/>
</dbReference>
<evidence type="ECO:0000313" key="6">
    <source>
        <dbReference type="Proteomes" id="UP000326702"/>
    </source>
</evidence>
<feature type="compositionally biased region" description="Gly residues" evidence="2">
    <location>
        <begin position="94"/>
        <end position="126"/>
    </location>
</feature>
<name>A0A5P9QAV2_9MICO</name>
<evidence type="ECO:0000256" key="3">
    <source>
        <dbReference type="SAM" id="SignalP"/>
    </source>
</evidence>
<keyword evidence="6" id="KW-1185">Reference proteome</keyword>